<feature type="binding site" evidence="10">
    <location>
        <begin position="80"/>
        <end position="82"/>
    </location>
    <ligand>
        <name>L-histidine</name>
        <dbReference type="ChEBI" id="CHEBI:57595"/>
    </ligand>
</feature>
<dbReference type="Pfam" id="PF13393">
    <property type="entry name" value="tRNA-synt_His"/>
    <property type="match status" value="1"/>
</dbReference>
<comment type="similarity">
    <text evidence="2 9">Belongs to the class-II aminoacyl-tRNA synthetase family.</text>
</comment>
<keyword evidence="9" id="KW-0067">ATP-binding</keyword>
<evidence type="ECO:0000256" key="4">
    <source>
        <dbReference type="ARBA" id="ARBA00022598"/>
    </source>
</evidence>
<dbReference type="GO" id="GO:0004821">
    <property type="term" value="F:histidine-tRNA ligase activity"/>
    <property type="evidence" value="ECO:0007669"/>
    <property type="project" value="UniProtKB-UniRule"/>
</dbReference>
<dbReference type="PATRIC" id="fig|940295.4.peg.1022"/>
<protein>
    <recommendedName>
        <fullName evidence="9">Histidine--tRNA ligase</fullName>
        <ecNumber evidence="9">6.1.1.21</ecNumber>
    </recommendedName>
    <alternativeName>
        <fullName evidence="9">Histidyl-tRNA synthetase</fullName>
        <shortName evidence="9">HisRS</shortName>
    </alternativeName>
</protein>
<keyword evidence="6 9" id="KW-0648">Protein biosynthesis</keyword>
<dbReference type="SUPFAM" id="SSF55681">
    <property type="entry name" value="Class II aaRS and biotin synthetases"/>
    <property type="match status" value="1"/>
</dbReference>
<reference evidence="12 13" key="1">
    <citation type="submission" date="2013-11" db="EMBL/GenBank/DDBJ databases">
        <title>Comparative genomics of Ignicoccus.</title>
        <authorList>
            <person name="Podar M."/>
        </authorList>
    </citation>
    <scope>NUCLEOTIDE SEQUENCE [LARGE SCALE GENOMIC DNA]</scope>
    <source>
        <strain evidence="12 13">DSM 13165</strain>
    </source>
</reference>
<evidence type="ECO:0000256" key="3">
    <source>
        <dbReference type="ARBA" id="ARBA00022490"/>
    </source>
</evidence>
<dbReference type="RefSeq" id="WP_075049986.1">
    <property type="nucleotide sequence ID" value="NZ_CP006867.1"/>
</dbReference>
<evidence type="ECO:0000256" key="10">
    <source>
        <dbReference type="PIRSR" id="PIRSR001549-1"/>
    </source>
</evidence>
<dbReference type="InterPro" id="IPR036621">
    <property type="entry name" value="Anticodon-bd_dom_sf"/>
</dbReference>
<sequence>MKLNVEPLRGFRDIIGSEALYLETVTKKSEELARRWGFDRIFLPTVERFELFSLKSGEEIRRTMFVFKDKAKREVTLRPEATASVVRAYLNKMRGLPKPIKVFSIVNVFRYDEPQFARYREFYQADFEVLGSPSPLADAELITMLYEFYSELDLPFKVIVGSVKLLREILSKEGIEGDDQDHAMHLIDKGLLRELEDFLREKAKEPERAIEVIETLIGIEGGVEAIREGLEVAKEYGVSEAKDLEEVASYLPDDVLKKCVFKVGFARGLAYYTGLIYEVKVEDFPVSVAGGGRYDALSEIYGGERLPATGFAIGLDRTALALEKYGKDVKWKREVAVIPLAPEVAKTALEVQRKLARLGLHSTLLDDFKSLKKALSYVSEKDFKWVVIIGKKDYEEGMVTIKNMETRRQSKCPLDGLLDCLLATL</sequence>
<dbReference type="GeneID" id="30680450"/>
<dbReference type="InterPro" id="IPR006195">
    <property type="entry name" value="aa-tRNA-synth_II"/>
</dbReference>
<dbReference type="SUPFAM" id="SSF52954">
    <property type="entry name" value="Class II aaRS ABD-related"/>
    <property type="match status" value="1"/>
</dbReference>
<gene>
    <name evidence="9" type="primary">hisS</name>
    <name evidence="12" type="ORF">EYM_05330</name>
</gene>
<name>A0A0U3EBL1_9CREN</name>
<keyword evidence="3 9" id="KW-0963">Cytoplasm</keyword>
<evidence type="ECO:0000313" key="12">
    <source>
        <dbReference type="EMBL" id="ALU11843.1"/>
    </source>
</evidence>
<feature type="domain" description="Aminoacyl-transfer RNA synthetases class-II family profile" evidence="11">
    <location>
        <begin position="32"/>
        <end position="339"/>
    </location>
</feature>
<dbReference type="GO" id="GO:0005524">
    <property type="term" value="F:ATP binding"/>
    <property type="evidence" value="ECO:0007669"/>
    <property type="project" value="UniProtKB-UniRule"/>
</dbReference>
<comment type="subcellular location">
    <subcellularLocation>
        <location evidence="1 9">Cytoplasm</location>
    </subcellularLocation>
</comment>
<dbReference type="InterPro" id="IPR041715">
    <property type="entry name" value="HisRS-like_core"/>
</dbReference>
<dbReference type="STRING" id="940295.EYM_05330"/>
<dbReference type="GO" id="GO:0005737">
    <property type="term" value="C:cytoplasm"/>
    <property type="evidence" value="ECO:0007669"/>
    <property type="project" value="UniProtKB-SubCell"/>
</dbReference>
<dbReference type="InterPro" id="IPR004516">
    <property type="entry name" value="HisRS/HisZ"/>
</dbReference>
<dbReference type="GO" id="GO:0006427">
    <property type="term" value="P:histidyl-tRNA aminoacylation"/>
    <property type="evidence" value="ECO:0007669"/>
    <property type="project" value="UniProtKB-UniRule"/>
</dbReference>
<dbReference type="CDD" id="cd00773">
    <property type="entry name" value="HisRS-like_core"/>
    <property type="match status" value="1"/>
</dbReference>
<dbReference type="HAMAP" id="MF_00127">
    <property type="entry name" value="His_tRNA_synth"/>
    <property type="match status" value="1"/>
</dbReference>
<dbReference type="InterPro" id="IPR004154">
    <property type="entry name" value="Anticodon-bd"/>
</dbReference>
<evidence type="ECO:0000256" key="9">
    <source>
        <dbReference type="HAMAP-Rule" id="MF_00127"/>
    </source>
</evidence>
<evidence type="ECO:0000256" key="6">
    <source>
        <dbReference type="ARBA" id="ARBA00022917"/>
    </source>
</evidence>
<dbReference type="NCBIfam" id="TIGR00442">
    <property type="entry name" value="hisS"/>
    <property type="match status" value="1"/>
</dbReference>
<feature type="binding site" evidence="10">
    <location>
        <position position="110"/>
    </location>
    <ligand>
        <name>L-histidine</name>
        <dbReference type="ChEBI" id="CHEBI:57595"/>
    </ligand>
</feature>
<organism evidence="12 13">
    <name type="scientific">Ignicoccus islandicus DSM 13165</name>
    <dbReference type="NCBI Taxonomy" id="940295"/>
    <lineage>
        <taxon>Archaea</taxon>
        <taxon>Thermoproteota</taxon>
        <taxon>Thermoprotei</taxon>
        <taxon>Desulfurococcales</taxon>
        <taxon>Desulfurococcaceae</taxon>
        <taxon>Ignicoccus</taxon>
    </lineage>
</organism>
<keyword evidence="13" id="KW-1185">Reference proteome</keyword>
<keyword evidence="7 9" id="KW-0030">Aminoacyl-tRNA synthetase</keyword>
<dbReference type="OrthoDB" id="8659at2157"/>
<comment type="catalytic activity">
    <reaction evidence="8 9">
        <text>tRNA(His) + L-histidine + ATP = L-histidyl-tRNA(His) + AMP + diphosphate + H(+)</text>
        <dbReference type="Rhea" id="RHEA:17313"/>
        <dbReference type="Rhea" id="RHEA-COMP:9665"/>
        <dbReference type="Rhea" id="RHEA-COMP:9689"/>
        <dbReference type="ChEBI" id="CHEBI:15378"/>
        <dbReference type="ChEBI" id="CHEBI:30616"/>
        <dbReference type="ChEBI" id="CHEBI:33019"/>
        <dbReference type="ChEBI" id="CHEBI:57595"/>
        <dbReference type="ChEBI" id="CHEBI:78442"/>
        <dbReference type="ChEBI" id="CHEBI:78527"/>
        <dbReference type="ChEBI" id="CHEBI:456215"/>
        <dbReference type="EC" id="6.1.1.21"/>
    </reaction>
</comment>
<dbReference type="HAMAP" id="MF_00125">
    <property type="entry name" value="HisZ"/>
    <property type="match status" value="1"/>
</dbReference>
<feature type="binding site" evidence="10">
    <location>
        <begin position="271"/>
        <end position="272"/>
    </location>
    <ligand>
        <name>L-histidine</name>
        <dbReference type="ChEBI" id="CHEBI:57595"/>
    </ligand>
</feature>
<evidence type="ECO:0000313" key="13">
    <source>
        <dbReference type="Proteomes" id="UP000060778"/>
    </source>
</evidence>
<dbReference type="Proteomes" id="UP000060778">
    <property type="component" value="Chromosome"/>
</dbReference>
<feature type="binding site" evidence="10">
    <location>
        <position position="267"/>
    </location>
    <ligand>
        <name>L-histidine</name>
        <dbReference type="ChEBI" id="CHEBI:57595"/>
    </ligand>
</feature>
<dbReference type="EC" id="6.1.1.21" evidence="9"/>
<evidence type="ECO:0000256" key="5">
    <source>
        <dbReference type="ARBA" id="ARBA00022741"/>
    </source>
</evidence>
<evidence type="ECO:0000256" key="7">
    <source>
        <dbReference type="ARBA" id="ARBA00023146"/>
    </source>
</evidence>
<evidence type="ECO:0000256" key="2">
    <source>
        <dbReference type="ARBA" id="ARBA00008226"/>
    </source>
</evidence>
<dbReference type="AlphaFoldDB" id="A0A0U3EBL1"/>
<feature type="binding site" evidence="10">
    <location>
        <position position="124"/>
    </location>
    <ligand>
        <name>L-histidine</name>
        <dbReference type="ChEBI" id="CHEBI:57595"/>
    </ligand>
</feature>
<dbReference type="InterPro" id="IPR015807">
    <property type="entry name" value="His-tRNA-ligase"/>
</dbReference>
<dbReference type="GO" id="GO:0000105">
    <property type="term" value="P:L-histidine biosynthetic process"/>
    <property type="evidence" value="ECO:0007669"/>
    <property type="project" value="InterPro"/>
</dbReference>
<dbReference type="Gene3D" id="3.40.50.800">
    <property type="entry name" value="Anticodon-binding domain"/>
    <property type="match status" value="1"/>
</dbReference>
<dbReference type="PIRSF" id="PIRSF001549">
    <property type="entry name" value="His-tRNA_synth"/>
    <property type="match status" value="1"/>
</dbReference>
<feature type="binding site" evidence="10">
    <location>
        <position position="128"/>
    </location>
    <ligand>
        <name>L-histidine</name>
        <dbReference type="ChEBI" id="CHEBI:57595"/>
    </ligand>
</feature>
<proteinExistence type="inferred from homology"/>
<evidence type="ECO:0000256" key="8">
    <source>
        <dbReference type="ARBA" id="ARBA00047639"/>
    </source>
</evidence>
<evidence type="ECO:0000256" key="1">
    <source>
        <dbReference type="ARBA" id="ARBA00004496"/>
    </source>
</evidence>
<keyword evidence="4 9" id="KW-0436">Ligase</keyword>
<dbReference type="Pfam" id="PF03129">
    <property type="entry name" value="HGTP_anticodon"/>
    <property type="match status" value="1"/>
</dbReference>
<dbReference type="PANTHER" id="PTHR43707:SF1">
    <property type="entry name" value="HISTIDINE--TRNA LIGASE, MITOCHONDRIAL-RELATED"/>
    <property type="match status" value="1"/>
</dbReference>
<dbReference type="InterPro" id="IPR045864">
    <property type="entry name" value="aa-tRNA-synth_II/BPL/LPL"/>
</dbReference>
<keyword evidence="5 9" id="KW-0547">Nucleotide-binding</keyword>
<dbReference type="PROSITE" id="PS50862">
    <property type="entry name" value="AA_TRNA_LIGASE_II"/>
    <property type="match status" value="1"/>
</dbReference>
<dbReference type="InterPro" id="IPR004517">
    <property type="entry name" value="HisZ"/>
</dbReference>
<dbReference type="PANTHER" id="PTHR43707">
    <property type="entry name" value="HISTIDYL-TRNA SYNTHETASE"/>
    <property type="match status" value="1"/>
</dbReference>
<dbReference type="Gene3D" id="3.30.930.10">
    <property type="entry name" value="Bira Bifunctional Protein, Domain 2"/>
    <property type="match status" value="1"/>
</dbReference>
<accession>A0A0U3EBL1</accession>
<dbReference type="KEGG" id="iis:EYM_05330"/>
<evidence type="ECO:0000259" key="11">
    <source>
        <dbReference type="PROSITE" id="PS50862"/>
    </source>
</evidence>
<dbReference type="EMBL" id="CP006867">
    <property type="protein sequence ID" value="ALU11843.1"/>
    <property type="molecule type" value="Genomic_DNA"/>
</dbReference>